<dbReference type="PANTHER" id="PTHR32479">
    <property type="entry name" value="GLYCOLATE OXIDASE IRON-SULFUR SUBUNIT"/>
    <property type="match status" value="1"/>
</dbReference>
<keyword evidence="1 6" id="KW-0004">4Fe-4S</keyword>
<evidence type="ECO:0000313" key="9">
    <source>
        <dbReference type="EMBL" id="AVP99042.1"/>
    </source>
</evidence>
<feature type="domain" description="4Fe-4S ferredoxin-type" evidence="8">
    <location>
        <begin position="10"/>
        <end position="39"/>
    </location>
</feature>
<evidence type="ECO:0000259" key="8">
    <source>
        <dbReference type="PROSITE" id="PS51379"/>
    </source>
</evidence>
<dbReference type="GO" id="GO:0046872">
    <property type="term" value="F:metal ion binding"/>
    <property type="evidence" value="ECO:0007669"/>
    <property type="project" value="UniProtKB-UniRule"/>
</dbReference>
<dbReference type="InterPro" id="IPR004017">
    <property type="entry name" value="Cys_rich_dom"/>
</dbReference>
<keyword evidence="10" id="KW-1185">Reference proteome</keyword>
<keyword evidence="7" id="KW-1133">Transmembrane helix</keyword>
<keyword evidence="4 6" id="KW-0408">Iron</keyword>
<dbReference type="InterPro" id="IPR012257">
    <property type="entry name" value="Glc_ox_4Fe-4S"/>
</dbReference>
<keyword evidence="2 6" id="KW-0479">Metal-binding</keyword>
<dbReference type="InterPro" id="IPR017900">
    <property type="entry name" value="4Fe4S_Fe_S_CS"/>
</dbReference>
<dbReference type="Pfam" id="PF02754">
    <property type="entry name" value="CCG"/>
    <property type="match status" value="2"/>
</dbReference>
<keyword evidence="6" id="KW-0813">Transport</keyword>
<evidence type="ECO:0000256" key="1">
    <source>
        <dbReference type="ARBA" id="ARBA00022485"/>
    </source>
</evidence>
<dbReference type="Pfam" id="PF13183">
    <property type="entry name" value="Fer4_8"/>
    <property type="match status" value="1"/>
</dbReference>
<accession>A0A2P1PW33</accession>
<comment type="catalytic activity">
    <reaction evidence="6">
        <text>glycolate + A = glyoxylate + AH2</text>
        <dbReference type="Rhea" id="RHEA:21264"/>
        <dbReference type="ChEBI" id="CHEBI:13193"/>
        <dbReference type="ChEBI" id="CHEBI:17499"/>
        <dbReference type="ChEBI" id="CHEBI:29805"/>
        <dbReference type="ChEBI" id="CHEBI:36655"/>
        <dbReference type="EC" id="1.1.99.14"/>
    </reaction>
</comment>
<reference evidence="9 10" key="1">
    <citation type="submission" date="2018-03" db="EMBL/GenBank/DDBJ databases">
        <title>Ahniella affigens gen. nov., sp. nov., a gammaproteobacterium isolated from sandy soil near a stream.</title>
        <authorList>
            <person name="Ko Y."/>
            <person name="Kim J.-H."/>
        </authorList>
    </citation>
    <scope>NUCLEOTIDE SEQUENCE [LARGE SCALE GENOMIC DNA]</scope>
    <source>
        <strain evidence="9 10">D13</strain>
    </source>
</reference>
<dbReference type="KEGG" id="xba:C7S18_18515"/>
<dbReference type="PIRSF" id="PIRSF000139">
    <property type="entry name" value="Glc_ox_4Fe-4S"/>
    <property type="match status" value="1"/>
</dbReference>
<evidence type="ECO:0000313" key="10">
    <source>
        <dbReference type="Proteomes" id="UP000241074"/>
    </source>
</evidence>
<comment type="function">
    <text evidence="6">Component of a complex that catalyzes the oxidation of glycolate to glyoxylate.</text>
</comment>
<gene>
    <name evidence="9" type="ORF">C7S18_18515</name>
</gene>
<dbReference type="InterPro" id="IPR009051">
    <property type="entry name" value="Helical_ferredxn"/>
</dbReference>
<keyword evidence="5 6" id="KW-0411">Iron-sulfur</keyword>
<proteinExistence type="predicted"/>
<evidence type="ECO:0000256" key="6">
    <source>
        <dbReference type="PIRNR" id="PIRNR000139"/>
    </source>
</evidence>
<name>A0A2P1PW33_9GAMM</name>
<evidence type="ECO:0000256" key="2">
    <source>
        <dbReference type="ARBA" id="ARBA00022723"/>
    </source>
</evidence>
<dbReference type="GO" id="GO:0051539">
    <property type="term" value="F:4 iron, 4 sulfur cluster binding"/>
    <property type="evidence" value="ECO:0007669"/>
    <property type="project" value="UniProtKB-UniRule"/>
</dbReference>
<protein>
    <recommendedName>
        <fullName evidence="6">Glycolate oxidase iron-sulfur subunit</fullName>
        <ecNumber evidence="6">1.1.99.14</ecNumber>
    </recommendedName>
</protein>
<dbReference type="SUPFAM" id="SSF46548">
    <property type="entry name" value="alpha-helical ferredoxin"/>
    <property type="match status" value="1"/>
</dbReference>
<evidence type="ECO:0000256" key="3">
    <source>
        <dbReference type="ARBA" id="ARBA00022737"/>
    </source>
</evidence>
<comment type="catalytic activity">
    <reaction evidence="6">
        <text>(R)-lactate + A = pyruvate + AH2</text>
        <dbReference type="Rhea" id="RHEA:15089"/>
        <dbReference type="ChEBI" id="CHEBI:13193"/>
        <dbReference type="ChEBI" id="CHEBI:15361"/>
        <dbReference type="ChEBI" id="CHEBI:16004"/>
        <dbReference type="ChEBI" id="CHEBI:17499"/>
    </reaction>
</comment>
<feature type="domain" description="4Fe-4S ferredoxin-type" evidence="8">
    <location>
        <begin position="59"/>
        <end position="89"/>
    </location>
</feature>
<evidence type="ECO:0000256" key="7">
    <source>
        <dbReference type="SAM" id="Phobius"/>
    </source>
</evidence>
<sequence>MNTRSVSSSNTIESIVDQCVKCGLCLPHCPTYRLTGNEIESPRGRLELMRLATQQPSAALYAHDALEHCLACGQCERNCPINVPYLDALVASRQRARTKQRWPHRLLASPRLLTWLVAVAALLPLWLRRRLPLGRALTRRPLGPTRIARMAPQANTQSNIALLSGCTGHALDRAAIAAVIEIATALRHSITILPPQCCGSLHRHAGDLETATALQSAMRNTLEAAGDTTIVHLNSGCDQQVRMIAGIAKRPALTVLQWLTAQSASLRFRQSAERVALHHPCTSSQSERQAVERLLRMVPGLDIRILDQHAGCCGAAGDQFLRDTERADAFVTRWLAGYASSNASIILSSNIGCSLQLSNQDTISATIMHPVVFLASLMEPSA</sequence>
<keyword evidence="7" id="KW-0812">Transmembrane</keyword>
<evidence type="ECO:0000256" key="5">
    <source>
        <dbReference type="ARBA" id="ARBA00023014"/>
    </source>
</evidence>
<reference evidence="9 10" key="2">
    <citation type="submission" date="2018-03" db="EMBL/GenBank/DDBJ databases">
        <authorList>
            <person name="Keele B.F."/>
        </authorList>
    </citation>
    <scope>NUCLEOTIDE SEQUENCE [LARGE SCALE GENOMIC DNA]</scope>
    <source>
        <strain evidence="9 10">D13</strain>
    </source>
</reference>
<evidence type="ECO:0000256" key="4">
    <source>
        <dbReference type="ARBA" id="ARBA00023004"/>
    </source>
</evidence>
<keyword evidence="7" id="KW-0472">Membrane</keyword>
<dbReference type="AlphaFoldDB" id="A0A2P1PW33"/>
<organism evidence="9 10">
    <name type="scientific">Ahniella affigens</name>
    <dbReference type="NCBI Taxonomy" id="2021234"/>
    <lineage>
        <taxon>Bacteria</taxon>
        <taxon>Pseudomonadati</taxon>
        <taxon>Pseudomonadota</taxon>
        <taxon>Gammaproteobacteria</taxon>
        <taxon>Lysobacterales</taxon>
        <taxon>Rhodanobacteraceae</taxon>
        <taxon>Ahniella</taxon>
    </lineage>
</organism>
<keyword evidence="6" id="KW-0249">Electron transport</keyword>
<dbReference type="InterPro" id="IPR017896">
    <property type="entry name" value="4Fe4S_Fe-S-bd"/>
</dbReference>
<dbReference type="PROSITE" id="PS00198">
    <property type="entry name" value="4FE4S_FER_1"/>
    <property type="match status" value="2"/>
</dbReference>
<dbReference type="Proteomes" id="UP000241074">
    <property type="component" value="Chromosome"/>
</dbReference>
<dbReference type="EMBL" id="CP027860">
    <property type="protein sequence ID" value="AVP99042.1"/>
    <property type="molecule type" value="Genomic_DNA"/>
</dbReference>
<dbReference type="PROSITE" id="PS51379">
    <property type="entry name" value="4FE4S_FER_2"/>
    <property type="match status" value="2"/>
</dbReference>
<keyword evidence="3" id="KW-0677">Repeat</keyword>
<dbReference type="Gene3D" id="1.10.1060.10">
    <property type="entry name" value="Alpha-helical ferredoxin"/>
    <property type="match status" value="1"/>
</dbReference>
<feature type="transmembrane region" description="Helical" evidence="7">
    <location>
        <begin position="106"/>
        <end position="127"/>
    </location>
</feature>
<dbReference type="GO" id="GO:0019154">
    <property type="term" value="F:glycolate dehydrogenase activity"/>
    <property type="evidence" value="ECO:0007669"/>
    <property type="project" value="UniProtKB-EC"/>
</dbReference>
<dbReference type="EC" id="1.1.99.14" evidence="6"/>
<comment type="cofactor">
    <cofactor evidence="6">
        <name>[4Fe-4S] cluster</name>
        <dbReference type="ChEBI" id="CHEBI:49883"/>
    </cofactor>
    <text evidence="6">Binds 2 [4Fe-4S] clusters.</text>
</comment>